<dbReference type="Pfam" id="PF00027">
    <property type="entry name" value="cNMP_binding"/>
    <property type="match status" value="1"/>
</dbReference>
<protein>
    <submittedName>
        <fullName evidence="3">Cyclic nucleotide-binding domain-containing protein</fullName>
    </submittedName>
</protein>
<dbReference type="PROSITE" id="PS00889">
    <property type="entry name" value="CNMP_BINDING_2"/>
    <property type="match status" value="1"/>
</dbReference>
<dbReference type="SUPFAM" id="SSF51206">
    <property type="entry name" value="cAMP-binding domain-like"/>
    <property type="match status" value="1"/>
</dbReference>
<dbReference type="InterPro" id="IPR016024">
    <property type="entry name" value="ARM-type_fold"/>
</dbReference>
<dbReference type="InterPro" id="IPR011989">
    <property type="entry name" value="ARM-like"/>
</dbReference>
<dbReference type="InterPro" id="IPR014710">
    <property type="entry name" value="RmlC-like_jellyroll"/>
</dbReference>
<feature type="transmembrane region" description="Helical" evidence="1">
    <location>
        <begin position="310"/>
        <end position="333"/>
    </location>
</feature>
<dbReference type="InterPro" id="IPR018488">
    <property type="entry name" value="cNMP-bd_CS"/>
</dbReference>
<dbReference type="Proteomes" id="UP001597469">
    <property type="component" value="Unassembled WGS sequence"/>
</dbReference>
<keyword evidence="4" id="KW-1185">Reference proteome</keyword>
<dbReference type="InterPro" id="IPR018490">
    <property type="entry name" value="cNMP-bd_dom_sf"/>
</dbReference>
<reference evidence="4" key="1">
    <citation type="journal article" date="2019" name="Int. J. Syst. Evol. Microbiol.">
        <title>The Global Catalogue of Microorganisms (GCM) 10K type strain sequencing project: providing services to taxonomists for standard genome sequencing and annotation.</title>
        <authorList>
            <consortium name="The Broad Institute Genomics Platform"/>
            <consortium name="The Broad Institute Genome Sequencing Center for Infectious Disease"/>
            <person name="Wu L."/>
            <person name="Ma J."/>
        </authorList>
    </citation>
    <scope>NUCLEOTIDE SEQUENCE [LARGE SCALE GENOMIC DNA]</scope>
    <source>
        <strain evidence="4">KCTC 42805</strain>
    </source>
</reference>
<evidence type="ECO:0000259" key="2">
    <source>
        <dbReference type="PROSITE" id="PS50042"/>
    </source>
</evidence>
<proteinExistence type="predicted"/>
<dbReference type="PANTHER" id="PTHR23011">
    <property type="entry name" value="CYCLIC NUCLEOTIDE-BINDING DOMAIN CONTAINING PROTEIN"/>
    <property type="match status" value="1"/>
</dbReference>
<dbReference type="Pfam" id="PF13646">
    <property type="entry name" value="HEAT_2"/>
    <property type="match status" value="1"/>
</dbReference>
<sequence length="1058" mass="117226">MYVSADHTPPQTSTTQRWQRALGVRPDEARTVGLFFIHNFLLGIGTILIYVAANAILLENDPETSLPVAYIASAVAMIGVGKLYAYYEHHLVLRSLAIRVLLSVIAMTVVVGILVIVGHSVGAAVAIMTGYRIIYLLTNLEFWGVSAVVFDTRQSKRLFGVISSGDMPAKALGAVLAALVHAHADVLRLLLVAFGAFLAALYTLRLTVQSHEVHAPHRSVRAVRRETSRLIGQRFGGSELVFYMCLSLAALAAVATEIEYSFFINVKHRFHDQTDVIRYVSYVLTLTYGLAMLAKLLLSRQALDRFGINRSLLILPWVALLGLVGLAVLNGFGTNDTVMVIYFCGLYLLFEVVRRSLFDPVFLVLFQPLSPPQRLKGHTLAKGLYEPIGLGLAGFMIYVLHAHPRLETWIPLVWAALLAGAVWLLRQTYRLYLHELNDAIGRRFLERDQLAMPTAAQATVINQLQSSKAEDVLTAINWLGTHNPKEFAQQTPGLLAHPDANVRQRVLMVIAQLNQPAPVRQLTHIALTDPEPALRQQAAYLLGRRINVEPTELAPLINHTDLSIQQGAIRGVLELNPNNPAARQSLSKLANNPSPAQQQMALDLVATLRLNDFAPLVKKQLESAHSSVKKAALTAAGRLSDSELVHYLVDRITDKFIGQAATHALKARGAEVIPVLHRALSSPSDRVKLERIAAICGAVQTSESRQLLNRLAAMPDLTTRGAALRALRRFPNEPADDNEFRLLLQEELRLAQRLLHGSLTDADLTDTLDYELTVLLQRLFDVLTQLYDSETIAGARLGVSHPARERRANALEMLDNLIPRAIYQTMQVLIDDLPRPEKVRILDAELGPFLDPEPIRAFILRTGETVFSAWTVSVVLRSLPADDAVAARESLSSRFPTLSPLLMNHSTNQIPEYDRILLLANTSLFAKTPENVLASITPIMKEEQHQAGEPIFHKGDLGTGMYVIYTGEVSILDGDTELARFSRGDFFGELALLDTEARSATAEAVTEVRLLRLDQDDFYDLMEERSEVLRSIVRSLSARIRRQNELLTNRASQTAEIE</sequence>
<gene>
    <name evidence="3" type="ORF">ACFSUS_19890</name>
</gene>
<dbReference type="Gene3D" id="1.25.10.10">
    <property type="entry name" value="Leucine-rich Repeat Variant"/>
    <property type="match status" value="2"/>
</dbReference>
<dbReference type="CDD" id="cd00038">
    <property type="entry name" value="CAP_ED"/>
    <property type="match status" value="1"/>
</dbReference>
<dbReference type="EMBL" id="JBHULN010000013">
    <property type="protein sequence ID" value="MFD2572914.1"/>
    <property type="molecule type" value="Genomic_DNA"/>
</dbReference>
<organism evidence="3 4">
    <name type="scientific">Spirosoma soli</name>
    <dbReference type="NCBI Taxonomy" id="1770529"/>
    <lineage>
        <taxon>Bacteria</taxon>
        <taxon>Pseudomonadati</taxon>
        <taxon>Bacteroidota</taxon>
        <taxon>Cytophagia</taxon>
        <taxon>Cytophagales</taxon>
        <taxon>Cytophagaceae</taxon>
        <taxon>Spirosoma</taxon>
    </lineage>
</organism>
<name>A0ABW5M876_9BACT</name>
<feature type="transmembrane region" description="Helical" evidence="1">
    <location>
        <begin position="240"/>
        <end position="264"/>
    </location>
</feature>
<dbReference type="SMART" id="SM00100">
    <property type="entry name" value="cNMP"/>
    <property type="match status" value="1"/>
</dbReference>
<dbReference type="SUPFAM" id="SSF48371">
    <property type="entry name" value="ARM repeat"/>
    <property type="match status" value="1"/>
</dbReference>
<dbReference type="Gene3D" id="2.60.120.10">
    <property type="entry name" value="Jelly Rolls"/>
    <property type="match status" value="1"/>
</dbReference>
<feature type="transmembrane region" description="Helical" evidence="1">
    <location>
        <begin position="133"/>
        <end position="151"/>
    </location>
</feature>
<keyword evidence="1" id="KW-0812">Transmembrane</keyword>
<feature type="transmembrane region" description="Helical" evidence="1">
    <location>
        <begin position="408"/>
        <end position="425"/>
    </location>
</feature>
<feature type="transmembrane region" description="Helical" evidence="1">
    <location>
        <begin position="32"/>
        <end position="56"/>
    </location>
</feature>
<keyword evidence="1" id="KW-0472">Membrane</keyword>
<feature type="transmembrane region" description="Helical" evidence="1">
    <location>
        <begin position="339"/>
        <end position="363"/>
    </location>
</feature>
<feature type="transmembrane region" description="Helical" evidence="1">
    <location>
        <begin position="276"/>
        <end position="298"/>
    </location>
</feature>
<dbReference type="InterPro" id="IPR000595">
    <property type="entry name" value="cNMP-bd_dom"/>
</dbReference>
<evidence type="ECO:0000313" key="4">
    <source>
        <dbReference type="Proteomes" id="UP001597469"/>
    </source>
</evidence>
<feature type="domain" description="Cyclic nucleotide-binding" evidence="2">
    <location>
        <begin position="924"/>
        <end position="1039"/>
    </location>
</feature>
<comment type="caution">
    <text evidence="3">The sequence shown here is derived from an EMBL/GenBank/DDBJ whole genome shotgun (WGS) entry which is preliminary data.</text>
</comment>
<feature type="transmembrane region" description="Helical" evidence="1">
    <location>
        <begin position="384"/>
        <end position="402"/>
    </location>
</feature>
<dbReference type="PANTHER" id="PTHR23011:SF28">
    <property type="entry name" value="CYCLIC NUCLEOTIDE-BINDING DOMAIN CONTAINING PROTEIN"/>
    <property type="match status" value="1"/>
</dbReference>
<dbReference type="PROSITE" id="PS50042">
    <property type="entry name" value="CNMP_BINDING_3"/>
    <property type="match status" value="1"/>
</dbReference>
<dbReference type="RefSeq" id="WP_381525502.1">
    <property type="nucleotide sequence ID" value="NZ_JBHULN010000013.1"/>
</dbReference>
<accession>A0ABW5M876</accession>
<evidence type="ECO:0000313" key="3">
    <source>
        <dbReference type="EMBL" id="MFD2572914.1"/>
    </source>
</evidence>
<feature type="transmembrane region" description="Helical" evidence="1">
    <location>
        <begin position="99"/>
        <end position="127"/>
    </location>
</feature>
<keyword evidence="1" id="KW-1133">Transmembrane helix</keyword>
<feature type="transmembrane region" description="Helical" evidence="1">
    <location>
        <begin position="68"/>
        <end position="87"/>
    </location>
</feature>
<feature type="transmembrane region" description="Helical" evidence="1">
    <location>
        <begin position="186"/>
        <end position="204"/>
    </location>
</feature>
<evidence type="ECO:0000256" key="1">
    <source>
        <dbReference type="SAM" id="Phobius"/>
    </source>
</evidence>